<evidence type="ECO:0000313" key="3">
    <source>
        <dbReference type="Proteomes" id="UP001500707"/>
    </source>
</evidence>
<proteinExistence type="predicted"/>
<name>A0ABP6Y9U6_9ACTN</name>
<comment type="caution">
    <text evidence="2">The sequence shown here is derived from an EMBL/GenBank/DDBJ whole genome shotgun (WGS) entry which is preliminary data.</text>
</comment>
<gene>
    <name evidence="2" type="ORF">GCM10022295_70380</name>
</gene>
<keyword evidence="3" id="KW-1185">Reference proteome</keyword>
<dbReference type="EMBL" id="BAABCE010000016">
    <property type="protein sequence ID" value="GAA3578872.1"/>
    <property type="molecule type" value="Genomic_DNA"/>
</dbReference>
<reference evidence="3" key="1">
    <citation type="journal article" date="2019" name="Int. J. Syst. Evol. Microbiol.">
        <title>The Global Catalogue of Microorganisms (GCM) 10K type strain sequencing project: providing services to taxonomists for standard genome sequencing and annotation.</title>
        <authorList>
            <consortium name="The Broad Institute Genomics Platform"/>
            <consortium name="The Broad Institute Genome Sequencing Center for Infectious Disease"/>
            <person name="Wu L."/>
            <person name="Ma J."/>
        </authorList>
    </citation>
    <scope>NUCLEOTIDE SEQUENCE [LARGE SCALE GENOMIC DNA]</scope>
    <source>
        <strain evidence="3">JCM 17656</strain>
    </source>
</reference>
<dbReference type="Proteomes" id="UP001500707">
    <property type="component" value="Unassembled WGS sequence"/>
</dbReference>
<protein>
    <submittedName>
        <fullName evidence="2">Uncharacterized protein</fullName>
    </submittedName>
</protein>
<sequence length="95" mass="9975">MAGASVAGSERVRKNGTAAKEGKYVGPSDSDIDAAQRHPPRTPRPRLTAGGRFCGSTRVALPRFAAPRHPMDTCKPSTALHVHATLPFAAFAQPA</sequence>
<evidence type="ECO:0000256" key="1">
    <source>
        <dbReference type="SAM" id="MobiDB-lite"/>
    </source>
</evidence>
<evidence type="ECO:0000313" key="2">
    <source>
        <dbReference type="EMBL" id="GAA3578872.1"/>
    </source>
</evidence>
<organism evidence="2 3">
    <name type="scientific">Streptomyces osmaniensis</name>
    <dbReference type="NCBI Taxonomy" id="593134"/>
    <lineage>
        <taxon>Bacteria</taxon>
        <taxon>Bacillati</taxon>
        <taxon>Actinomycetota</taxon>
        <taxon>Actinomycetes</taxon>
        <taxon>Kitasatosporales</taxon>
        <taxon>Streptomycetaceae</taxon>
        <taxon>Streptomyces</taxon>
    </lineage>
</organism>
<feature type="region of interest" description="Disordered" evidence="1">
    <location>
        <begin position="1"/>
        <end position="53"/>
    </location>
</feature>
<accession>A0ABP6Y9U6</accession>